<evidence type="ECO:0000313" key="6">
    <source>
        <dbReference type="EMBL" id="KAJ4820917.1"/>
    </source>
</evidence>
<dbReference type="CDD" id="cd18432">
    <property type="entry name" value="BRCT_PAXIP1_rpt6_like"/>
    <property type="match status" value="1"/>
</dbReference>
<evidence type="ECO:0000256" key="1">
    <source>
        <dbReference type="ARBA" id="ARBA00004123"/>
    </source>
</evidence>
<dbReference type="GO" id="GO:0006974">
    <property type="term" value="P:DNA damage response"/>
    <property type="evidence" value="ECO:0007669"/>
    <property type="project" value="UniProtKB-KW"/>
</dbReference>
<accession>A0AAV8HXE2</accession>
<dbReference type="InterPro" id="IPR001357">
    <property type="entry name" value="BRCT_dom"/>
</dbReference>
<dbReference type="Proteomes" id="UP001140206">
    <property type="component" value="Chromosome 1"/>
</dbReference>
<dbReference type="AlphaFoldDB" id="A0AAV8HXE2"/>
<evidence type="ECO:0000256" key="4">
    <source>
        <dbReference type="SAM" id="MobiDB-lite"/>
    </source>
</evidence>
<dbReference type="SUPFAM" id="SSF52113">
    <property type="entry name" value="BRCT domain"/>
    <property type="match status" value="1"/>
</dbReference>
<feature type="domain" description="BRCT" evidence="5">
    <location>
        <begin position="770"/>
        <end position="816"/>
    </location>
</feature>
<keyword evidence="3" id="KW-0539">Nucleus</keyword>
<organism evidence="6 7">
    <name type="scientific">Rhynchospora pubera</name>
    <dbReference type="NCBI Taxonomy" id="906938"/>
    <lineage>
        <taxon>Eukaryota</taxon>
        <taxon>Viridiplantae</taxon>
        <taxon>Streptophyta</taxon>
        <taxon>Embryophyta</taxon>
        <taxon>Tracheophyta</taxon>
        <taxon>Spermatophyta</taxon>
        <taxon>Magnoliopsida</taxon>
        <taxon>Liliopsida</taxon>
        <taxon>Poales</taxon>
        <taxon>Cyperaceae</taxon>
        <taxon>Cyperoideae</taxon>
        <taxon>Rhynchosporeae</taxon>
        <taxon>Rhynchospora</taxon>
    </lineage>
</organism>
<dbReference type="Gene3D" id="3.40.50.10190">
    <property type="entry name" value="BRCT domain"/>
    <property type="match status" value="2"/>
</dbReference>
<feature type="compositionally biased region" description="Basic and acidic residues" evidence="4">
    <location>
        <begin position="448"/>
        <end position="464"/>
    </location>
</feature>
<comment type="subcellular location">
    <subcellularLocation>
        <location evidence="1">Nucleus</location>
    </subcellularLocation>
</comment>
<dbReference type="PANTHER" id="PTHR23196">
    <property type="entry name" value="PAX TRANSCRIPTION ACTIVATION DOMAIN INTERACTING PROTEIN"/>
    <property type="match status" value="1"/>
</dbReference>
<dbReference type="Pfam" id="PF16589">
    <property type="entry name" value="BRCT_2"/>
    <property type="match status" value="1"/>
</dbReference>
<dbReference type="InterPro" id="IPR051579">
    <property type="entry name" value="DDR_Transcriptional_Reg"/>
</dbReference>
<dbReference type="PROSITE" id="PS50172">
    <property type="entry name" value="BRCT"/>
    <property type="match status" value="1"/>
</dbReference>
<keyword evidence="7" id="KW-1185">Reference proteome</keyword>
<gene>
    <name evidence="6" type="ORF">LUZ62_033483</name>
</gene>
<proteinExistence type="predicted"/>
<feature type="region of interest" description="Disordered" evidence="4">
    <location>
        <begin position="439"/>
        <end position="464"/>
    </location>
</feature>
<keyword evidence="2" id="KW-0227">DNA damage</keyword>
<comment type="caution">
    <text evidence="6">The sequence shown here is derived from an EMBL/GenBank/DDBJ whole genome shotgun (WGS) entry which is preliminary data.</text>
</comment>
<dbReference type="SMART" id="SM00292">
    <property type="entry name" value="BRCT"/>
    <property type="match status" value="1"/>
</dbReference>
<dbReference type="PANTHER" id="PTHR23196:SF1">
    <property type="entry name" value="PAX-INTERACTING PROTEIN 1"/>
    <property type="match status" value="1"/>
</dbReference>
<dbReference type="GO" id="GO:0005634">
    <property type="term" value="C:nucleus"/>
    <property type="evidence" value="ECO:0007669"/>
    <property type="project" value="UniProtKB-SubCell"/>
</dbReference>
<name>A0AAV8HXE2_9POAL</name>
<protein>
    <submittedName>
        <fullName evidence="6">BRCT domain-containing DNA repair protein</fullName>
    </submittedName>
</protein>
<sequence>MCRKLGTWKRENLAPTNEEKTKRKSFLDRTPPLAIIILLPIKKMTYKEVSMDVVSTHDGLETQLVDEDSTELGSPFTNCPMEEDNVDETSILFGETQLVEDPCNYEGTQILDDLVDPGFTEVLEDPDGETQLVGDPVGPGFTQVLEHPVDMAIETQLVEDMGDWINTQLVGHEEKGEAEEEKTGCENGLCEAGSGDRSCGEKEEQQRARGECEEKECLVDSDASTDDEGCGSGIIQRRLTSLRVASVRSCALAASRKFSSKLDTDIGNDTSKSSKVFSKNSTLDYTLREKVDSKANNNGLNKSKKKMVRQLFADVTPETERFSPVPDLPPKDSVPVYVDESQEPGILSQENALEVIDKLIASHDVSPTCKEPRNVRSYESCGTAAILAQTSAQAGTIQLAKDIDTSSLAKKSGIFDWDDVREDETGGDFFVKKKAMFYGKRSQSQPPKGKEKKNTRDLGRSDSRLILQQRDKVSYSTVRKNLFNERENEEQPLERGNEGSFHALSNVGPDTQIAVEAIQALVHGSPGRPGSPEGTERIEIEKGCIPGDERKVRIASTEGVEKTTEKASKSGRKRLMPLVQIYVATKDQSVVPDKIRDDPHKTGLDISSNLTPIPRKARSLKRTDLLGKTETLKNLGQNATCRKRKVFIRSATELVDKAKRCRRVSLSDKEKIGTPSMEIGKGSPVFTPKKSQRKALDGGLYRPSVQKEMLRLETGQSSLVRKWKDLRVRRDLAEARVLLSNHLDERVTRQQRKILKRLGIPEAFSMSDGTHFVADKFFRTRNFLEAMARGKPIVTPSWLERCNLSNQFVDEKNFILRDTKKEKELCFSMPNSLATASHSSLLKGKRVLITSSIKPSLEVVRSLVIACGGTPMERIVSSLIKGKVRDDLLLISCEEDYETCRPLLEKGVDAYSSELILNGIVIQKLEFGRHRLFSDCVKRTRSTIWIREVDGDKFIPTSNVHRSL</sequence>
<dbReference type="InterPro" id="IPR036420">
    <property type="entry name" value="BRCT_dom_sf"/>
</dbReference>
<dbReference type="CDD" id="cd17744">
    <property type="entry name" value="BRCT_MDC1_rpt1"/>
    <property type="match status" value="1"/>
</dbReference>
<dbReference type="Pfam" id="PF16770">
    <property type="entry name" value="RTT107_BRCT_5"/>
    <property type="match status" value="1"/>
</dbReference>
<reference evidence="6" key="1">
    <citation type="submission" date="2022-08" db="EMBL/GenBank/DDBJ databases">
        <authorList>
            <person name="Marques A."/>
        </authorList>
    </citation>
    <scope>NUCLEOTIDE SEQUENCE</scope>
    <source>
        <strain evidence="6">RhyPub2mFocal</strain>
        <tissue evidence="6">Leaves</tissue>
    </source>
</reference>
<evidence type="ECO:0000259" key="5">
    <source>
        <dbReference type="PROSITE" id="PS50172"/>
    </source>
</evidence>
<evidence type="ECO:0000256" key="3">
    <source>
        <dbReference type="ARBA" id="ARBA00023242"/>
    </source>
</evidence>
<dbReference type="EMBL" id="JAMFTS010000001">
    <property type="protein sequence ID" value="KAJ4820917.1"/>
    <property type="molecule type" value="Genomic_DNA"/>
</dbReference>
<evidence type="ECO:0000313" key="7">
    <source>
        <dbReference type="Proteomes" id="UP001140206"/>
    </source>
</evidence>
<evidence type="ECO:0000256" key="2">
    <source>
        <dbReference type="ARBA" id="ARBA00022763"/>
    </source>
</evidence>